<evidence type="ECO:0000313" key="2">
    <source>
        <dbReference type="EMBL" id="CAF4636888.1"/>
    </source>
</evidence>
<comment type="caution">
    <text evidence="2">The sequence shown here is derived from an EMBL/GenBank/DDBJ whole genome shotgun (WGS) entry which is preliminary data.</text>
</comment>
<dbReference type="EMBL" id="CAJOBP010028581">
    <property type="protein sequence ID" value="CAF4636888.1"/>
    <property type="molecule type" value="Genomic_DNA"/>
</dbReference>
<reference evidence="2" key="1">
    <citation type="submission" date="2021-02" db="EMBL/GenBank/DDBJ databases">
        <authorList>
            <person name="Nowell W R."/>
        </authorList>
    </citation>
    <scope>NUCLEOTIDE SEQUENCE</scope>
</reference>
<keyword evidence="1" id="KW-0732">Signal</keyword>
<proteinExistence type="predicted"/>
<sequence>MTVFVTNLLIGLAVGEIPPLMKQASDNRTRLFFELVVVCEIFRYRIIWILRRGNVNDAIAYSYQNLDKKKWYERFEQWLTNRCSVSAHDDNDDDLAVNTDKLLEY</sequence>
<feature type="chain" id="PRO_5032615343" evidence="1">
    <location>
        <begin position="16"/>
        <end position="105"/>
    </location>
</feature>
<feature type="signal peptide" evidence="1">
    <location>
        <begin position="1"/>
        <end position="15"/>
    </location>
</feature>
<organism evidence="2 3">
    <name type="scientific">Rotaria socialis</name>
    <dbReference type="NCBI Taxonomy" id="392032"/>
    <lineage>
        <taxon>Eukaryota</taxon>
        <taxon>Metazoa</taxon>
        <taxon>Spiralia</taxon>
        <taxon>Gnathifera</taxon>
        <taxon>Rotifera</taxon>
        <taxon>Eurotatoria</taxon>
        <taxon>Bdelloidea</taxon>
        <taxon>Philodinida</taxon>
        <taxon>Philodinidae</taxon>
        <taxon>Rotaria</taxon>
    </lineage>
</organism>
<dbReference type="AlphaFoldDB" id="A0A821EFY4"/>
<name>A0A821EFY4_9BILA</name>
<evidence type="ECO:0000313" key="3">
    <source>
        <dbReference type="Proteomes" id="UP000663873"/>
    </source>
</evidence>
<protein>
    <submittedName>
        <fullName evidence="2">Uncharacterized protein</fullName>
    </submittedName>
</protein>
<accession>A0A821EFY4</accession>
<gene>
    <name evidence="2" type="ORF">UJA718_LOCUS32896</name>
</gene>
<evidence type="ECO:0000256" key="1">
    <source>
        <dbReference type="SAM" id="SignalP"/>
    </source>
</evidence>
<keyword evidence="3" id="KW-1185">Reference proteome</keyword>
<dbReference type="Proteomes" id="UP000663873">
    <property type="component" value="Unassembled WGS sequence"/>
</dbReference>